<dbReference type="InParanoid" id="A0A0V0YZ90"/>
<keyword evidence="2" id="KW-1185">Reference proteome</keyword>
<comment type="caution">
    <text evidence="1">The sequence shown here is derived from an EMBL/GenBank/DDBJ whole genome shotgun (WGS) entry which is preliminary data.</text>
</comment>
<dbReference type="EMBL" id="JYDH01003589">
    <property type="protein sequence ID" value="KRY05552.1"/>
    <property type="molecule type" value="Genomic_DNA"/>
</dbReference>
<gene>
    <name evidence="1" type="ORF">T01_14924</name>
</gene>
<proteinExistence type="predicted"/>
<protein>
    <submittedName>
        <fullName evidence="1">Uncharacterized protein</fullName>
    </submittedName>
</protein>
<organism evidence="1 2">
    <name type="scientific">Trichinella spiralis</name>
    <name type="common">Trichina worm</name>
    <dbReference type="NCBI Taxonomy" id="6334"/>
    <lineage>
        <taxon>Eukaryota</taxon>
        <taxon>Metazoa</taxon>
        <taxon>Ecdysozoa</taxon>
        <taxon>Nematoda</taxon>
        <taxon>Enoplea</taxon>
        <taxon>Dorylaimia</taxon>
        <taxon>Trichinellida</taxon>
        <taxon>Trichinellidae</taxon>
        <taxon>Trichinella</taxon>
    </lineage>
</organism>
<evidence type="ECO:0000313" key="2">
    <source>
        <dbReference type="Proteomes" id="UP000054776"/>
    </source>
</evidence>
<accession>A0A0V0YZ90</accession>
<name>A0A0V0YZ90_TRISP</name>
<dbReference type="AlphaFoldDB" id="A0A0V0YZ90"/>
<dbReference type="Proteomes" id="UP000054776">
    <property type="component" value="Unassembled WGS sequence"/>
</dbReference>
<reference evidence="1 2" key="1">
    <citation type="submission" date="2015-01" db="EMBL/GenBank/DDBJ databases">
        <title>Evolution of Trichinella species and genotypes.</title>
        <authorList>
            <person name="Korhonen P.K."/>
            <person name="Edoardo P."/>
            <person name="Giuseppe L.R."/>
            <person name="Gasser R.B."/>
        </authorList>
    </citation>
    <scope>NUCLEOTIDE SEQUENCE [LARGE SCALE GENOMIC DNA]</scope>
    <source>
        <strain evidence="1">ISS3</strain>
    </source>
</reference>
<sequence>MCGESLRGTTLHFRSSLSCVVNPCEGQHCASGSPGSSNCNQMLLLEY</sequence>
<evidence type="ECO:0000313" key="1">
    <source>
        <dbReference type="EMBL" id="KRY05552.1"/>
    </source>
</evidence>